<organism evidence="10">
    <name type="scientific">marine sediment metagenome</name>
    <dbReference type="NCBI Taxonomy" id="412755"/>
    <lineage>
        <taxon>unclassified sequences</taxon>
        <taxon>metagenomes</taxon>
        <taxon>ecological metagenomes</taxon>
    </lineage>
</organism>
<dbReference type="GO" id="GO:0006780">
    <property type="term" value="P:uroporphyrinogen III biosynthetic process"/>
    <property type="evidence" value="ECO:0007669"/>
    <property type="project" value="InterPro"/>
</dbReference>
<evidence type="ECO:0000313" key="10">
    <source>
        <dbReference type="EMBL" id="KKN93975.1"/>
    </source>
</evidence>
<evidence type="ECO:0000256" key="2">
    <source>
        <dbReference type="ARBA" id="ARBA00008133"/>
    </source>
</evidence>
<comment type="similarity">
    <text evidence="2">Belongs to the uroporphyrinogen-III synthase family.</text>
</comment>
<comment type="caution">
    <text evidence="10">The sequence shown here is derived from an EMBL/GenBank/DDBJ whole genome shotgun (WGS) entry which is preliminary data.</text>
</comment>
<dbReference type="InterPro" id="IPR003754">
    <property type="entry name" value="4pyrrol_synth_uPrphyn_synth"/>
</dbReference>
<dbReference type="PANTHER" id="PTHR38042:SF1">
    <property type="entry name" value="UROPORPHYRINOGEN-III SYNTHASE, CHLOROPLASTIC"/>
    <property type="match status" value="1"/>
</dbReference>
<evidence type="ECO:0000256" key="4">
    <source>
        <dbReference type="ARBA" id="ARBA00023239"/>
    </source>
</evidence>
<evidence type="ECO:0000256" key="6">
    <source>
        <dbReference type="ARBA" id="ARBA00031702"/>
    </source>
</evidence>
<sequence length="253" mass="27774">MSAALLLTRSAPDNQRLAARLNAVGVRTLSLPLLQIEELEESPEQRQLILDLDRYHAVMVVSPVAARLGLNRLDTYWPQAPVGIEWLAVGQTSAAILEAYGLATRIPAAGQDSEALLRLPVWSTLLEVPDFRLLIWRGVGGREHVAEVVRTAGGAVDYLELYRRVAPPHLSEDLEQALHNGVTGILISSGQALEHWHLAAGDFWPQQRDWRCWVPSQRLADQARSLGCSDIIVCKGADDAAVLAALADHPLER</sequence>
<keyword evidence="4" id="KW-0456">Lyase</keyword>
<dbReference type="InterPro" id="IPR036108">
    <property type="entry name" value="4pyrrol_syn_uPrphyn_synt_sf"/>
</dbReference>
<proteinExistence type="inferred from homology"/>
<evidence type="ECO:0000256" key="8">
    <source>
        <dbReference type="ARBA" id="ARBA00048617"/>
    </source>
</evidence>
<dbReference type="GO" id="GO:0004852">
    <property type="term" value="F:uroporphyrinogen-III synthase activity"/>
    <property type="evidence" value="ECO:0007669"/>
    <property type="project" value="UniProtKB-EC"/>
</dbReference>
<evidence type="ECO:0000259" key="9">
    <source>
        <dbReference type="Pfam" id="PF02602"/>
    </source>
</evidence>
<dbReference type="Pfam" id="PF02602">
    <property type="entry name" value="HEM4"/>
    <property type="match status" value="1"/>
</dbReference>
<comment type="catalytic activity">
    <reaction evidence="8">
        <text>hydroxymethylbilane = uroporphyrinogen III + H2O</text>
        <dbReference type="Rhea" id="RHEA:18965"/>
        <dbReference type="ChEBI" id="CHEBI:15377"/>
        <dbReference type="ChEBI" id="CHEBI:57308"/>
        <dbReference type="ChEBI" id="CHEBI:57845"/>
        <dbReference type="EC" id="4.2.1.75"/>
    </reaction>
</comment>
<evidence type="ECO:0000256" key="5">
    <source>
        <dbReference type="ARBA" id="ARBA00023244"/>
    </source>
</evidence>
<dbReference type="EMBL" id="LAZR01000082">
    <property type="protein sequence ID" value="KKN93975.1"/>
    <property type="molecule type" value="Genomic_DNA"/>
</dbReference>
<keyword evidence="5" id="KW-0627">Porphyrin biosynthesis</keyword>
<feature type="domain" description="Tetrapyrrole biosynthesis uroporphyrinogen III synthase" evidence="9">
    <location>
        <begin position="16"/>
        <end position="242"/>
    </location>
</feature>
<dbReference type="Gene3D" id="3.40.50.10090">
    <property type="match status" value="2"/>
</dbReference>
<dbReference type="CDD" id="cd06578">
    <property type="entry name" value="HemD"/>
    <property type="match status" value="1"/>
</dbReference>
<dbReference type="AlphaFoldDB" id="A0A0F9UL57"/>
<evidence type="ECO:0000256" key="1">
    <source>
        <dbReference type="ARBA" id="ARBA00004772"/>
    </source>
</evidence>
<gene>
    <name evidence="10" type="ORF">LCGC14_0192390</name>
</gene>
<dbReference type="PANTHER" id="PTHR38042">
    <property type="entry name" value="UROPORPHYRINOGEN-III SYNTHASE, CHLOROPLASTIC"/>
    <property type="match status" value="1"/>
</dbReference>
<dbReference type="InterPro" id="IPR039793">
    <property type="entry name" value="UROS/Hem4"/>
</dbReference>
<reference evidence="10" key="1">
    <citation type="journal article" date="2015" name="Nature">
        <title>Complex archaea that bridge the gap between prokaryotes and eukaryotes.</title>
        <authorList>
            <person name="Spang A."/>
            <person name="Saw J.H."/>
            <person name="Jorgensen S.L."/>
            <person name="Zaremba-Niedzwiedzka K."/>
            <person name="Martijn J."/>
            <person name="Lind A.E."/>
            <person name="van Eijk R."/>
            <person name="Schleper C."/>
            <person name="Guy L."/>
            <person name="Ettema T.J."/>
        </authorList>
    </citation>
    <scope>NUCLEOTIDE SEQUENCE</scope>
</reference>
<accession>A0A0F9UL57</accession>
<comment type="pathway">
    <text evidence="1">Porphyrin-containing compound metabolism; protoporphyrin-IX biosynthesis; coproporphyrinogen-III from 5-aminolevulinate: step 3/4.</text>
</comment>
<dbReference type="SUPFAM" id="SSF69618">
    <property type="entry name" value="HemD-like"/>
    <property type="match status" value="1"/>
</dbReference>
<evidence type="ECO:0000256" key="3">
    <source>
        <dbReference type="ARBA" id="ARBA00013109"/>
    </source>
</evidence>
<evidence type="ECO:0000256" key="7">
    <source>
        <dbReference type="ARBA" id="ARBA00032649"/>
    </source>
</evidence>
<protein>
    <recommendedName>
        <fullName evidence="3">uroporphyrinogen-III synthase</fullName>
        <ecNumber evidence="3">4.2.1.75</ecNumber>
    </recommendedName>
    <alternativeName>
        <fullName evidence="7">Hydroxymethylbilane hydrolyase [cyclizing]</fullName>
    </alternativeName>
    <alternativeName>
        <fullName evidence="6">Uroporphyrinogen-III cosynthase</fullName>
    </alternativeName>
</protein>
<name>A0A0F9UL57_9ZZZZ</name>
<dbReference type="EC" id="4.2.1.75" evidence="3"/>